<feature type="transmembrane region" description="Helical" evidence="5">
    <location>
        <begin position="123"/>
        <end position="147"/>
    </location>
</feature>
<comment type="caution">
    <text evidence="7">The sequence shown here is derived from an EMBL/GenBank/DDBJ whole genome shotgun (WGS) entry which is preliminary data.</text>
</comment>
<feature type="transmembrane region" description="Helical" evidence="5">
    <location>
        <begin position="373"/>
        <end position="397"/>
    </location>
</feature>
<feature type="domain" description="Major facilitator superfamily (MFS) profile" evidence="6">
    <location>
        <begin position="124"/>
        <end position="574"/>
    </location>
</feature>
<dbReference type="EMBL" id="MDYN01000015">
    <property type="protein sequence ID" value="OQD83716.1"/>
    <property type="molecule type" value="Genomic_DNA"/>
</dbReference>
<proteinExistence type="predicted"/>
<dbReference type="PANTHER" id="PTHR23502">
    <property type="entry name" value="MAJOR FACILITATOR SUPERFAMILY"/>
    <property type="match status" value="1"/>
</dbReference>
<feature type="transmembrane region" description="Helical" evidence="5">
    <location>
        <begin position="417"/>
        <end position="440"/>
    </location>
</feature>
<dbReference type="Gene3D" id="1.20.1250.20">
    <property type="entry name" value="MFS general substrate transporter like domains"/>
    <property type="match status" value="1"/>
</dbReference>
<dbReference type="InterPro" id="IPR011701">
    <property type="entry name" value="MFS"/>
</dbReference>
<feature type="transmembrane region" description="Helical" evidence="5">
    <location>
        <begin position="216"/>
        <end position="242"/>
    </location>
</feature>
<comment type="subcellular location">
    <subcellularLocation>
        <location evidence="1">Membrane</location>
        <topology evidence="1">Multi-pass membrane protein</topology>
    </subcellularLocation>
</comment>
<dbReference type="SUPFAM" id="SSF103473">
    <property type="entry name" value="MFS general substrate transporter"/>
    <property type="match status" value="1"/>
</dbReference>
<dbReference type="Proteomes" id="UP000191672">
    <property type="component" value="Unassembled WGS sequence"/>
</dbReference>
<feature type="transmembrane region" description="Helical" evidence="5">
    <location>
        <begin position="278"/>
        <end position="298"/>
    </location>
</feature>
<keyword evidence="3 5" id="KW-1133">Transmembrane helix</keyword>
<evidence type="ECO:0000256" key="1">
    <source>
        <dbReference type="ARBA" id="ARBA00004141"/>
    </source>
</evidence>
<dbReference type="AlphaFoldDB" id="A0A1V6Q4M5"/>
<dbReference type="GO" id="GO:0005886">
    <property type="term" value="C:plasma membrane"/>
    <property type="evidence" value="ECO:0007669"/>
    <property type="project" value="TreeGrafter"/>
</dbReference>
<name>A0A1V6Q4M5_9EURO</name>
<evidence type="ECO:0000256" key="4">
    <source>
        <dbReference type="ARBA" id="ARBA00023136"/>
    </source>
</evidence>
<evidence type="ECO:0000259" key="6">
    <source>
        <dbReference type="PROSITE" id="PS50850"/>
    </source>
</evidence>
<accession>A0A1V6Q4M5</accession>
<keyword evidence="2 5" id="KW-0812">Transmembrane</keyword>
<organism evidence="7 8">
    <name type="scientific">Penicillium antarcticum</name>
    <dbReference type="NCBI Taxonomy" id="416450"/>
    <lineage>
        <taxon>Eukaryota</taxon>
        <taxon>Fungi</taxon>
        <taxon>Dikarya</taxon>
        <taxon>Ascomycota</taxon>
        <taxon>Pezizomycotina</taxon>
        <taxon>Eurotiomycetes</taxon>
        <taxon>Eurotiomycetidae</taxon>
        <taxon>Eurotiales</taxon>
        <taxon>Aspergillaceae</taxon>
        <taxon>Penicillium</taxon>
    </lineage>
</organism>
<dbReference type="GO" id="GO:0022857">
    <property type="term" value="F:transmembrane transporter activity"/>
    <property type="evidence" value="ECO:0007669"/>
    <property type="project" value="InterPro"/>
</dbReference>
<evidence type="ECO:0000256" key="2">
    <source>
        <dbReference type="ARBA" id="ARBA00022692"/>
    </source>
</evidence>
<dbReference type="PANTHER" id="PTHR23502:SF20">
    <property type="entry name" value="TRANSPORTER, PUTATIVE (AFU_ORTHOLOGUE AFUA_6G13880)-RELATED"/>
    <property type="match status" value="1"/>
</dbReference>
<evidence type="ECO:0000256" key="3">
    <source>
        <dbReference type="ARBA" id="ARBA00022989"/>
    </source>
</evidence>
<dbReference type="Pfam" id="PF07690">
    <property type="entry name" value="MFS_1"/>
    <property type="match status" value="1"/>
</dbReference>
<dbReference type="InterPro" id="IPR020846">
    <property type="entry name" value="MFS_dom"/>
</dbReference>
<feature type="transmembrane region" description="Helical" evidence="5">
    <location>
        <begin position="461"/>
        <end position="478"/>
    </location>
</feature>
<keyword evidence="4 5" id="KW-0472">Membrane</keyword>
<keyword evidence="8" id="KW-1185">Reference proteome</keyword>
<gene>
    <name evidence="7" type="ORF">PENANT_c015G08809</name>
</gene>
<feature type="transmembrane region" description="Helical" evidence="5">
    <location>
        <begin position="527"/>
        <end position="546"/>
    </location>
</feature>
<dbReference type="PROSITE" id="PS50850">
    <property type="entry name" value="MFS"/>
    <property type="match status" value="1"/>
</dbReference>
<evidence type="ECO:0000313" key="7">
    <source>
        <dbReference type="EMBL" id="OQD83716.1"/>
    </source>
</evidence>
<dbReference type="InterPro" id="IPR036259">
    <property type="entry name" value="MFS_trans_sf"/>
</dbReference>
<evidence type="ECO:0000256" key="5">
    <source>
        <dbReference type="SAM" id="Phobius"/>
    </source>
</evidence>
<feature type="transmembrane region" description="Helical" evidence="5">
    <location>
        <begin position="159"/>
        <end position="179"/>
    </location>
</feature>
<evidence type="ECO:0000313" key="8">
    <source>
        <dbReference type="Proteomes" id="UP000191672"/>
    </source>
</evidence>
<feature type="transmembrane region" description="Helical" evidence="5">
    <location>
        <begin position="490"/>
        <end position="515"/>
    </location>
</feature>
<feature type="transmembrane region" description="Helical" evidence="5">
    <location>
        <begin position="191"/>
        <end position="210"/>
    </location>
</feature>
<protein>
    <recommendedName>
        <fullName evidence="6">Major facilitator superfamily (MFS) profile domain-containing protein</fullName>
    </recommendedName>
</protein>
<dbReference type="STRING" id="416450.A0A1V6Q4M5"/>
<reference evidence="8" key="1">
    <citation type="journal article" date="2017" name="Nat. Microbiol.">
        <title>Global analysis of biosynthetic gene clusters reveals vast potential of secondary metabolite production in Penicillium species.</title>
        <authorList>
            <person name="Nielsen J.C."/>
            <person name="Grijseels S."/>
            <person name="Prigent S."/>
            <person name="Ji B."/>
            <person name="Dainat J."/>
            <person name="Nielsen K.F."/>
            <person name="Frisvad J.C."/>
            <person name="Workman M."/>
            <person name="Nielsen J."/>
        </authorList>
    </citation>
    <scope>NUCLEOTIDE SEQUENCE [LARGE SCALE GENOMIC DNA]</scope>
    <source>
        <strain evidence="8">IBT 31811</strain>
    </source>
</reference>
<feature type="transmembrane region" description="Helical" evidence="5">
    <location>
        <begin position="552"/>
        <end position="572"/>
    </location>
</feature>
<sequence length="574" mass="61852">MSLHMAVLPKVESDSVVSTKQPNLLGTKHDSVLNSYASCFFLHTSSVHSWNSIIEMPLGILDDDKLEHIPGTAPLNDLQGTATYPGIDPSLLKHDQTGHIVLVPQPSDSPNDPYNWPRKKKELFTITYGWGCGCVGAVGPLLGAAFVPLAREFNVPLTTFVSGVQGGTIAAVAIGSLLFNSLAVKFGKRPVYLGTTVGLMVSCFWAAEATSFTSLVAARVVCGLCMAPMEALIPASIADIWFVHERGFRTAIFNLGVLGGINLAVPIAGGVIEYGSYRIALHAMGGAFGLALIMIFFWMPESAYACRHALNIDTGNEAVTLEGKKNIEQLEHASGPEFTIQESEATTPWSKQLLPYSGYVNSVSFWNTLIRPFYLLASPAVLWGTLLFTICISWLVAISLTLSQIFSAPPYNFSVGAVGATNMASFVASVLGTLVAGPLIDGVVTRMSKMNGGIFEPEFRLPIMVTYLLFTTTGFFAWGQSAHAQDPWAVPVIVCLGLINFGVQLGTTGVVTYIVDCHREKAGEAFAVMNFVKNLFAFGLSFYINGWLDHQGIRNCFFTIGGITMGVTLFTIPM</sequence>
<feature type="transmembrane region" description="Helical" evidence="5">
    <location>
        <begin position="251"/>
        <end position="272"/>
    </location>
</feature>